<evidence type="ECO:0000313" key="2">
    <source>
        <dbReference type="EMBL" id="TKS88006.1"/>
    </source>
</evidence>
<feature type="region of interest" description="Disordered" evidence="1">
    <location>
        <begin position="256"/>
        <end position="289"/>
    </location>
</feature>
<dbReference type="Proteomes" id="UP000298787">
    <property type="component" value="Chromosome 19"/>
</dbReference>
<dbReference type="EMBL" id="CM014096">
    <property type="protein sequence ID" value="TKS88006.1"/>
    <property type="molecule type" value="Genomic_DNA"/>
</dbReference>
<feature type="compositionally biased region" description="Polar residues" evidence="1">
    <location>
        <begin position="280"/>
        <end position="289"/>
    </location>
</feature>
<sequence>MGCSPREDNSPVVDPEQQMIYTLLEKGVIQINVSPKRCKFSSANKAAGKLIVGAFTLTKSKFTVFVSNRAPEAPEHKPLSPESLACRYHGPLRQASYDSSGKVGQRWQQAHDGEELLITDGEINHSYTERKRERAELLPYSSPYSTISNAGHRSAPGTVTLPIITCSGLTGHYIRDKIAAGLGRHECLLHHDVLKRSSIIIIIISYASVPQDVVTTLHNLTCNMMYLSLDHTDRLASSVLNSIRCPCLERPCEVEKEAGDDNETKEERAQKKQEAEKTLQSRGNPVQND</sequence>
<dbReference type="AlphaFoldDB" id="A0A4U5VIK8"/>
<keyword evidence="3" id="KW-1185">Reference proteome</keyword>
<accession>A0A4U5VIK8</accession>
<proteinExistence type="predicted"/>
<reference evidence="2 3" key="1">
    <citation type="submission" date="2019-01" db="EMBL/GenBank/DDBJ databases">
        <title>Genome Assembly of Collichthys lucidus.</title>
        <authorList>
            <person name="Cai M."/>
            <person name="Xiao S."/>
        </authorList>
    </citation>
    <scope>NUCLEOTIDE SEQUENCE [LARGE SCALE GENOMIC DNA]</scope>
    <source>
        <strain evidence="2">JT15FE1705JMU</strain>
        <tissue evidence="2">Muscle</tissue>
    </source>
</reference>
<evidence type="ECO:0000256" key="1">
    <source>
        <dbReference type="SAM" id="MobiDB-lite"/>
    </source>
</evidence>
<organism evidence="2 3">
    <name type="scientific">Collichthys lucidus</name>
    <name type="common">Big head croaker</name>
    <name type="synonym">Sciaena lucida</name>
    <dbReference type="NCBI Taxonomy" id="240159"/>
    <lineage>
        <taxon>Eukaryota</taxon>
        <taxon>Metazoa</taxon>
        <taxon>Chordata</taxon>
        <taxon>Craniata</taxon>
        <taxon>Vertebrata</taxon>
        <taxon>Euteleostomi</taxon>
        <taxon>Actinopterygii</taxon>
        <taxon>Neopterygii</taxon>
        <taxon>Teleostei</taxon>
        <taxon>Neoteleostei</taxon>
        <taxon>Acanthomorphata</taxon>
        <taxon>Eupercaria</taxon>
        <taxon>Sciaenidae</taxon>
        <taxon>Collichthys</taxon>
    </lineage>
</organism>
<gene>
    <name evidence="2" type="ORF">D9C73_022130</name>
</gene>
<name>A0A4U5VIK8_COLLU</name>
<evidence type="ECO:0000313" key="3">
    <source>
        <dbReference type="Proteomes" id="UP000298787"/>
    </source>
</evidence>
<protein>
    <submittedName>
        <fullName evidence="2">Uncharacterized protein</fullName>
    </submittedName>
</protein>
<feature type="compositionally biased region" description="Basic and acidic residues" evidence="1">
    <location>
        <begin position="265"/>
        <end position="279"/>
    </location>
</feature>